<feature type="compositionally biased region" description="Low complexity" evidence="1">
    <location>
        <begin position="149"/>
        <end position="165"/>
    </location>
</feature>
<evidence type="ECO:0000313" key="5">
    <source>
        <dbReference type="Proteomes" id="UP001295423"/>
    </source>
</evidence>
<keyword evidence="5" id="KW-1185">Reference proteome</keyword>
<reference evidence="4" key="1">
    <citation type="submission" date="2023-08" db="EMBL/GenBank/DDBJ databases">
        <authorList>
            <person name="Audoor S."/>
            <person name="Bilcke G."/>
        </authorList>
    </citation>
    <scope>NUCLEOTIDE SEQUENCE</scope>
</reference>
<organism evidence="4 5">
    <name type="scientific">Cylindrotheca closterium</name>
    <dbReference type="NCBI Taxonomy" id="2856"/>
    <lineage>
        <taxon>Eukaryota</taxon>
        <taxon>Sar</taxon>
        <taxon>Stramenopiles</taxon>
        <taxon>Ochrophyta</taxon>
        <taxon>Bacillariophyta</taxon>
        <taxon>Bacillariophyceae</taxon>
        <taxon>Bacillariophycidae</taxon>
        <taxon>Bacillariales</taxon>
        <taxon>Bacillariaceae</taxon>
        <taxon>Cylindrotheca</taxon>
    </lineage>
</organism>
<feature type="compositionally biased region" description="Gly residues" evidence="1">
    <location>
        <begin position="128"/>
        <end position="148"/>
    </location>
</feature>
<keyword evidence="2" id="KW-0812">Transmembrane</keyword>
<proteinExistence type="predicted"/>
<comment type="caution">
    <text evidence="4">The sequence shown here is derived from an EMBL/GenBank/DDBJ whole genome shotgun (WGS) entry which is preliminary data.</text>
</comment>
<feature type="transmembrane region" description="Helical" evidence="2">
    <location>
        <begin position="186"/>
        <end position="208"/>
    </location>
</feature>
<keyword evidence="3" id="KW-0732">Signal</keyword>
<evidence type="ECO:0000256" key="3">
    <source>
        <dbReference type="SAM" id="SignalP"/>
    </source>
</evidence>
<keyword evidence="2" id="KW-1133">Transmembrane helix</keyword>
<evidence type="ECO:0000256" key="1">
    <source>
        <dbReference type="SAM" id="MobiDB-lite"/>
    </source>
</evidence>
<protein>
    <submittedName>
        <fullName evidence="4">Uncharacterized protein</fullName>
    </submittedName>
</protein>
<feature type="chain" id="PRO_5041935411" evidence="3">
    <location>
        <begin position="23"/>
        <end position="258"/>
    </location>
</feature>
<dbReference type="Proteomes" id="UP001295423">
    <property type="component" value="Unassembled WGS sequence"/>
</dbReference>
<evidence type="ECO:0000256" key="2">
    <source>
        <dbReference type="SAM" id="Phobius"/>
    </source>
</evidence>
<feature type="signal peptide" evidence="3">
    <location>
        <begin position="1"/>
        <end position="22"/>
    </location>
</feature>
<evidence type="ECO:0000313" key="4">
    <source>
        <dbReference type="EMBL" id="CAJ1952819.1"/>
    </source>
</evidence>
<dbReference type="EMBL" id="CAKOGP040001814">
    <property type="protein sequence ID" value="CAJ1952819.1"/>
    <property type="molecule type" value="Genomic_DNA"/>
</dbReference>
<feature type="region of interest" description="Disordered" evidence="1">
    <location>
        <begin position="235"/>
        <end position="258"/>
    </location>
</feature>
<name>A0AAD2PUV4_9STRA</name>
<keyword evidence="2" id="KW-0472">Membrane</keyword>
<accession>A0AAD2PUV4</accession>
<gene>
    <name evidence="4" type="ORF">CYCCA115_LOCUS13732</name>
</gene>
<dbReference type="AlphaFoldDB" id="A0AAD2PUV4"/>
<sequence>MTLRQASQALLIFLIALPSGWAFNYENLLYKVHVCPHMPLCPPPMCGPGIKIHECHGKYKQCSQDDSGCDFARCKAGDTGCYFSCEEGTCQQVYKCEEGDCSTAFSYGKCNDPRCNYISVSGTSSSSGGSGSGSGSGSSGSGSGGGSSGSSSSSGSSGSGTSSVVSQAASSGSATTTSESSTAKTWFTVISLVAVALVAAVILANVMLHRKSKKKPDHALTGSLDRRMRLFTRGVPNFSKKKPVDASSYQLEQDDQVV</sequence>
<feature type="region of interest" description="Disordered" evidence="1">
    <location>
        <begin position="124"/>
        <end position="165"/>
    </location>
</feature>